<sequence>MNPQGAFTFYVLRPLSDLVLWIWRVERRFEFLYRRWFDRWLRPPLFASAQWLQNLFRRDEHLELAQERLLPDEDRLVQQIIDEIALFMRENWLPGAVQRFGNTKTYGVLRAEFTVRDDVPEPLRHGLFATPGVYPAWVRFSGPGPFAPPDLEDFGQCSVGIKVMGVPGPKLMEDEQGTQDLILVTPAAFVTPDIKENAKMQRWVRAKAPLGYAFNPKHWIHLAMQLLYSPMHANPVEDRYYSNVPFLLGPGQAVQYSLRPRQQGRSRIPVHAKENYLRDAISSTLADGDWLMDFMVQVQTDPHRMPIENACVHWPERLSPYVPVAELRLVRQRFDSDAQLRFADALRYNPWHSLTEHQPLGNSNRARRTMYYELAKLRQRMNDTQHVEPTGSETFED</sequence>
<gene>
    <name evidence="1" type="ORF">ACFQDO_02765</name>
</gene>
<keyword evidence="2" id="KW-1185">Reference proteome</keyword>
<dbReference type="EMBL" id="JBHSRD010000002">
    <property type="protein sequence ID" value="MFC6006041.1"/>
    <property type="molecule type" value="Genomic_DNA"/>
</dbReference>
<reference evidence="2" key="1">
    <citation type="journal article" date="2019" name="Int. J. Syst. Evol. Microbiol.">
        <title>The Global Catalogue of Microorganisms (GCM) 10K type strain sequencing project: providing services to taxonomists for standard genome sequencing and annotation.</title>
        <authorList>
            <consortium name="The Broad Institute Genomics Platform"/>
            <consortium name="The Broad Institute Genome Sequencing Center for Infectious Disease"/>
            <person name="Wu L."/>
            <person name="Ma J."/>
        </authorList>
    </citation>
    <scope>NUCLEOTIDE SEQUENCE [LARGE SCALE GENOMIC DNA]</scope>
    <source>
        <strain evidence="2">KACC 14249</strain>
    </source>
</reference>
<dbReference type="Gene3D" id="2.40.180.10">
    <property type="entry name" value="Catalase core domain"/>
    <property type="match status" value="1"/>
</dbReference>
<dbReference type="SUPFAM" id="SSF56634">
    <property type="entry name" value="Heme-dependent catalase-like"/>
    <property type="match status" value="1"/>
</dbReference>
<name>A0ABW1J9U9_9ACTN</name>
<accession>A0ABW1J9U9</accession>
<evidence type="ECO:0000313" key="1">
    <source>
        <dbReference type="EMBL" id="MFC6006041.1"/>
    </source>
</evidence>
<dbReference type="RefSeq" id="WP_345716906.1">
    <property type="nucleotide sequence ID" value="NZ_BAABFP010000005.1"/>
</dbReference>
<protein>
    <submittedName>
        <fullName evidence="1">Catalase family protein</fullName>
    </submittedName>
</protein>
<evidence type="ECO:0000313" key="2">
    <source>
        <dbReference type="Proteomes" id="UP001596189"/>
    </source>
</evidence>
<dbReference type="Proteomes" id="UP001596189">
    <property type="component" value="Unassembled WGS sequence"/>
</dbReference>
<dbReference type="InterPro" id="IPR020835">
    <property type="entry name" value="Catalase_sf"/>
</dbReference>
<comment type="caution">
    <text evidence="1">The sequence shown here is derived from an EMBL/GenBank/DDBJ whole genome shotgun (WGS) entry which is preliminary data.</text>
</comment>
<proteinExistence type="predicted"/>
<dbReference type="CDD" id="cd08152">
    <property type="entry name" value="y4iL_like"/>
    <property type="match status" value="1"/>
</dbReference>
<organism evidence="1 2">
    <name type="scientific">Angustibacter luteus</name>
    <dbReference type="NCBI Taxonomy" id="658456"/>
    <lineage>
        <taxon>Bacteria</taxon>
        <taxon>Bacillati</taxon>
        <taxon>Actinomycetota</taxon>
        <taxon>Actinomycetes</taxon>
        <taxon>Kineosporiales</taxon>
        <taxon>Kineosporiaceae</taxon>
    </lineage>
</organism>